<evidence type="ECO:0000313" key="3">
    <source>
        <dbReference type="Proteomes" id="UP001177769"/>
    </source>
</evidence>
<evidence type="ECO:0000259" key="1">
    <source>
        <dbReference type="Pfam" id="PF00144"/>
    </source>
</evidence>
<dbReference type="PANTHER" id="PTHR43283">
    <property type="entry name" value="BETA-LACTAMASE-RELATED"/>
    <property type="match status" value="1"/>
</dbReference>
<keyword evidence="3" id="KW-1185">Reference proteome</keyword>
<dbReference type="AlphaFoldDB" id="A0AA95SQD5"/>
<proteinExistence type="predicted"/>
<dbReference type="RefSeq" id="WP_285234452.1">
    <property type="nucleotide sequence ID" value="NZ_CP116346.1"/>
</dbReference>
<dbReference type="GO" id="GO:0016787">
    <property type="term" value="F:hydrolase activity"/>
    <property type="evidence" value="ECO:0007669"/>
    <property type="project" value="UniProtKB-KW"/>
</dbReference>
<dbReference type="EMBL" id="CP116346">
    <property type="protein sequence ID" value="WIT13340.1"/>
    <property type="molecule type" value="Genomic_DNA"/>
</dbReference>
<sequence length="380" mass="40893">MAASSTSARNINSADTGRRLSLAALAMLALPARGRAAEPEAADAPDARLAQLARELPAWLAELDVPGASLVLLREARVCWAAHLGLRERGGAEPVRADTVFEAASMSKPVLAYLAMQLVQAGRLALDRPVLDYADERFEPAQPAQARITARMLLSHSSGLPNWRAGDAEHGPLQLGFEPGARFAYSGEGYYYLQRVLERITGLPLQALAERQLFQPLGMSHSGFVLTPALDALRARGHDEAGRPLPASDYRRANAGYTLYTTAADYARFIAALLEPRPGAAHALGAEWRSAMLAPQLEAGDRQPLPRPARARGDRVFWSLGWAVERGAQGLIAYHSGTNSTGFRCFSQFAPARGSGLVLMSNGLAGNKLWQRLLALLGDL</sequence>
<dbReference type="InterPro" id="IPR012338">
    <property type="entry name" value="Beta-lactam/transpept-like"/>
</dbReference>
<dbReference type="PANTHER" id="PTHR43283:SF18">
    <property type="match status" value="1"/>
</dbReference>
<reference evidence="2" key="1">
    <citation type="submission" date="2023-01" db="EMBL/GenBank/DDBJ databases">
        <title>Whole genome sequence of Paucibacter sp. S2-9 isolated from pond sediment.</title>
        <authorList>
            <person name="Jung J.Y."/>
        </authorList>
    </citation>
    <scope>NUCLEOTIDE SEQUENCE</scope>
    <source>
        <strain evidence="2">S2-9</strain>
    </source>
</reference>
<accession>A0AA95SQD5</accession>
<gene>
    <name evidence="2" type="ORF">PFX98_06940</name>
</gene>
<dbReference type="Gene3D" id="3.40.710.10">
    <property type="entry name" value="DD-peptidase/beta-lactamase superfamily"/>
    <property type="match status" value="1"/>
</dbReference>
<dbReference type="InterPro" id="IPR050789">
    <property type="entry name" value="Diverse_Enzym_Activities"/>
</dbReference>
<organism evidence="2 3">
    <name type="scientific">Paucibacter sediminis</name>
    <dbReference type="NCBI Taxonomy" id="3019553"/>
    <lineage>
        <taxon>Bacteria</taxon>
        <taxon>Pseudomonadati</taxon>
        <taxon>Pseudomonadota</taxon>
        <taxon>Betaproteobacteria</taxon>
        <taxon>Burkholderiales</taxon>
        <taxon>Sphaerotilaceae</taxon>
        <taxon>Roseateles</taxon>
    </lineage>
</organism>
<name>A0AA95SQD5_9BURK</name>
<dbReference type="Proteomes" id="UP001177769">
    <property type="component" value="Chromosome"/>
</dbReference>
<feature type="domain" description="Beta-lactamase-related" evidence="1">
    <location>
        <begin position="54"/>
        <end position="371"/>
    </location>
</feature>
<protein>
    <submittedName>
        <fullName evidence="2">Serine hydrolase</fullName>
    </submittedName>
</protein>
<evidence type="ECO:0000313" key="2">
    <source>
        <dbReference type="EMBL" id="WIT13340.1"/>
    </source>
</evidence>
<keyword evidence="2" id="KW-0378">Hydrolase</keyword>
<dbReference type="InterPro" id="IPR001466">
    <property type="entry name" value="Beta-lactam-related"/>
</dbReference>
<dbReference type="KEGG" id="pais:PFX98_06940"/>
<dbReference type="SUPFAM" id="SSF56601">
    <property type="entry name" value="beta-lactamase/transpeptidase-like"/>
    <property type="match status" value="1"/>
</dbReference>
<dbReference type="Pfam" id="PF00144">
    <property type="entry name" value="Beta-lactamase"/>
    <property type="match status" value="1"/>
</dbReference>